<dbReference type="GO" id="GO:0050660">
    <property type="term" value="F:flavin adenine dinucleotide binding"/>
    <property type="evidence" value="ECO:0007669"/>
    <property type="project" value="InterPro"/>
</dbReference>
<keyword evidence="1" id="KW-0560">Oxidoreductase</keyword>
<proteinExistence type="predicted"/>
<dbReference type="InterPro" id="IPR052161">
    <property type="entry name" value="Mycobact_Acyl-CoA_DH"/>
</dbReference>
<evidence type="ECO:0000256" key="1">
    <source>
        <dbReference type="ARBA" id="ARBA00023002"/>
    </source>
</evidence>
<evidence type="ECO:0000313" key="3">
    <source>
        <dbReference type="EMBL" id="SVB97103.1"/>
    </source>
</evidence>
<dbReference type="PANTHER" id="PTHR43292:SF3">
    <property type="entry name" value="ACYL-COA DEHYDROGENASE FADE29"/>
    <property type="match status" value="1"/>
</dbReference>
<dbReference type="Gene3D" id="1.10.540.10">
    <property type="entry name" value="Acyl-CoA dehydrogenase/oxidase, N-terminal domain"/>
    <property type="match status" value="1"/>
</dbReference>
<dbReference type="GO" id="GO:0016627">
    <property type="term" value="F:oxidoreductase activity, acting on the CH-CH group of donors"/>
    <property type="evidence" value="ECO:0007669"/>
    <property type="project" value="InterPro"/>
</dbReference>
<sequence length="111" mass="12489">VDFKVSSQEESLREEVQAFVADNVSSELLWNERDAYSDTMWPSMLQARENFAKLGWAIAHWPSEYGGQGADAITQMVIREEMARLGVPETIHYDDGPNLIGPAIIRFGSDQ</sequence>
<feature type="non-terminal residue" evidence="3">
    <location>
        <position position="111"/>
    </location>
</feature>
<dbReference type="Pfam" id="PF02771">
    <property type="entry name" value="Acyl-CoA_dh_N"/>
    <property type="match status" value="1"/>
</dbReference>
<dbReference type="PANTHER" id="PTHR43292">
    <property type="entry name" value="ACYL-COA DEHYDROGENASE"/>
    <property type="match status" value="1"/>
</dbReference>
<dbReference type="InterPro" id="IPR013786">
    <property type="entry name" value="AcylCoA_DH/ox_N"/>
</dbReference>
<dbReference type="InterPro" id="IPR037069">
    <property type="entry name" value="AcylCoA_DH/ox_N_sf"/>
</dbReference>
<protein>
    <recommendedName>
        <fullName evidence="2">Acyl-CoA dehydrogenase/oxidase N-terminal domain-containing protein</fullName>
    </recommendedName>
</protein>
<dbReference type="InterPro" id="IPR009100">
    <property type="entry name" value="AcylCoA_DH/oxidase_NM_dom_sf"/>
</dbReference>
<gene>
    <name evidence="3" type="ORF">METZ01_LOCUS249957</name>
</gene>
<name>A0A382IDV3_9ZZZZ</name>
<evidence type="ECO:0000259" key="2">
    <source>
        <dbReference type="Pfam" id="PF02771"/>
    </source>
</evidence>
<dbReference type="AlphaFoldDB" id="A0A382IDV3"/>
<reference evidence="3" key="1">
    <citation type="submission" date="2018-05" db="EMBL/GenBank/DDBJ databases">
        <authorList>
            <person name="Lanie J.A."/>
            <person name="Ng W.-L."/>
            <person name="Kazmierczak K.M."/>
            <person name="Andrzejewski T.M."/>
            <person name="Davidsen T.M."/>
            <person name="Wayne K.J."/>
            <person name="Tettelin H."/>
            <person name="Glass J.I."/>
            <person name="Rusch D."/>
            <person name="Podicherti R."/>
            <person name="Tsui H.-C.T."/>
            <person name="Winkler M.E."/>
        </authorList>
    </citation>
    <scope>NUCLEOTIDE SEQUENCE</scope>
</reference>
<organism evidence="3">
    <name type="scientific">marine metagenome</name>
    <dbReference type="NCBI Taxonomy" id="408172"/>
    <lineage>
        <taxon>unclassified sequences</taxon>
        <taxon>metagenomes</taxon>
        <taxon>ecological metagenomes</taxon>
    </lineage>
</organism>
<dbReference type="EMBL" id="UINC01066414">
    <property type="protein sequence ID" value="SVB97103.1"/>
    <property type="molecule type" value="Genomic_DNA"/>
</dbReference>
<dbReference type="GO" id="GO:0005886">
    <property type="term" value="C:plasma membrane"/>
    <property type="evidence" value="ECO:0007669"/>
    <property type="project" value="TreeGrafter"/>
</dbReference>
<accession>A0A382IDV3</accession>
<dbReference type="SUPFAM" id="SSF56645">
    <property type="entry name" value="Acyl-CoA dehydrogenase NM domain-like"/>
    <property type="match status" value="1"/>
</dbReference>
<feature type="non-terminal residue" evidence="3">
    <location>
        <position position="1"/>
    </location>
</feature>
<feature type="domain" description="Acyl-CoA dehydrogenase/oxidase N-terminal" evidence="2">
    <location>
        <begin position="7"/>
        <end position="110"/>
    </location>
</feature>